<gene>
    <name evidence="13" type="ORF">DME_LOCUS3999</name>
</gene>
<keyword evidence="10" id="KW-0496">Mitochondrion</keyword>
<dbReference type="GO" id="GO:0005743">
    <property type="term" value="C:mitochondrial inner membrane"/>
    <property type="evidence" value="ECO:0007669"/>
    <property type="project" value="UniProtKB-SubCell"/>
</dbReference>
<dbReference type="PANTHER" id="PTHR20900">
    <property type="entry name" value="NADH:UBIQUINONE OXIDOREDUCTASE B18-LIKE SUBUNIT"/>
    <property type="match status" value="1"/>
</dbReference>
<proteinExistence type="inferred from homology"/>
<evidence type="ECO:0000313" key="14">
    <source>
        <dbReference type="Proteomes" id="UP000038040"/>
    </source>
</evidence>
<evidence type="ECO:0000256" key="2">
    <source>
        <dbReference type="ARBA" id="ARBA00004569"/>
    </source>
</evidence>
<dbReference type="Proteomes" id="UP000274756">
    <property type="component" value="Unassembled WGS sequence"/>
</dbReference>
<sequence length="127" mass="15243">MGTKLSVSLEERFHPEISPRADRPPTFDPLYGFPRGRKPREMVATWEEMEQWNLNRGQRDYCAHKLIDLLRCQRSSKPFAHYYCVDERNAYDKCEYDDQIMRIKEFERERRLLKRMARKKAAAEATA</sequence>
<evidence type="ECO:0000256" key="7">
    <source>
        <dbReference type="ARBA" id="ARBA00022660"/>
    </source>
</evidence>
<evidence type="ECO:0000256" key="6">
    <source>
        <dbReference type="ARBA" id="ARBA00022448"/>
    </source>
</evidence>
<accession>A0A0N4UR98</accession>
<reference evidence="16" key="1">
    <citation type="submission" date="2017-02" db="UniProtKB">
        <authorList>
            <consortium name="WormBaseParasite"/>
        </authorList>
    </citation>
    <scope>IDENTIFICATION</scope>
</reference>
<evidence type="ECO:0000256" key="9">
    <source>
        <dbReference type="ARBA" id="ARBA00022982"/>
    </source>
</evidence>
<keyword evidence="6" id="KW-0813">Transport</keyword>
<protein>
    <recommendedName>
        <fullName evidence="5">NADH dehydrogenase [ubiquinone] 1 beta subcomplex subunit 7</fullName>
    </recommendedName>
</protein>
<evidence type="ECO:0000313" key="15">
    <source>
        <dbReference type="Proteomes" id="UP000274756"/>
    </source>
</evidence>
<dbReference type="WBParaSite" id="DME_0001057101-mRNA-1">
    <property type="protein sequence ID" value="DME_0001057101-mRNA-1"/>
    <property type="gene ID" value="DME_0001057101"/>
</dbReference>
<organism evidence="14 16">
    <name type="scientific">Dracunculus medinensis</name>
    <name type="common">Guinea worm</name>
    <dbReference type="NCBI Taxonomy" id="318479"/>
    <lineage>
        <taxon>Eukaryota</taxon>
        <taxon>Metazoa</taxon>
        <taxon>Ecdysozoa</taxon>
        <taxon>Nematoda</taxon>
        <taxon>Chromadorea</taxon>
        <taxon>Rhabditida</taxon>
        <taxon>Spirurina</taxon>
        <taxon>Dracunculoidea</taxon>
        <taxon>Dracunculidae</taxon>
        <taxon>Dracunculus</taxon>
    </lineage>
</organism>
<dbReference type="AlphaFoldDB" id="A0A0N4UR98"/>
<evidence type="ECO:0000313" key="13">
    <source>
        <dbReference type="EMBL" id="VDN54026.1"/>
    </source>
</evidence>
<dbReference type="EMBL" id="UYYG01000242">
    <property type="protein sequence ID" value="VDN54026.1"/>
    <property type="molecule type" value="Genomic_DNA"/>
</dbReference>
<keyword evidence="15" id="KW-1185">Reference proteome</keyword>
<keyword evidence="7" id="KW-0679">Respiratory chain</keyword>
<comment type="function">
    <text evidence="1">Accessory subunit of the mitochondrial membrane respiratory chain NADH dehydrogenase (Complex I), that is believed not to be involved in catalysis. Complex I functions in the transfer of electrons from NADH to the respiratory chain. The immediate electron acceptor for the enzyme is believed to be ubiquinone.</text>
</comment>
<dbReference type="GO" id="GO:0005758">
    <property type="term" value="C:mitochondrial intermembrane space"/>
    <property type="evidence" value="ECO:0007669"/>
    <property type="project" value="UniProtKB-SubCell"/>
</dbReference>
<keyword evidence="9" id="KW-0249">Electron transport</keyword>
<evidence type="ECO:0000313" key="16">
    <source>
        <dbReference type="WBParaSite" id="DME_0001057101-mRNA-1"/>
    </source>
</evidence>
<evidence type="ECO:0000256" key="10">
    <source>
        <dbReference type="ARBA" id="ARBA00023128"/>
    </source>
</evidence>
<reference evidence="13 15" key="2">
    <citation type="submission" date="2018-11" db="EMBL/GenBank/DDBJ databases">
        <authorList>
            <consortium name="Pathogen Informatics"/>
        </authorList>
    </citation>
    <scope>NUCLEOTIDE SEQUENCE [LARGE SCALE GENOMIC DNA]</scope>
</reference>
<name>A0A0N4UR98_DRAME</name>
<comment type="similarity">
    <text evidence="4">Belongs to the complex I NDUFB7 subunit family.</text>
</comment>
<dbReference type="STRING" id="318479.A0A0N4UR98"/>
<evidence type="ECO:0000256" key="4">
    <source>
        <dbReference type="ARBA" id="ARBA00008006"/>
    </source>
</evidence>
<dbReference type="PROSITE" id="PS51808">
    <property type="entry name" value="CHCH"/>
    <property type="match status" value="1"/>
</dbReference>
<evidence type="ECO:0000256" key="1">
    <source>
        <dbReference type="ARBA" id="ARBA00003195"/>
    </source>
</evidence>
<dbReference type="Pfam" id="PF05676">
    <property type="entry name" value="NDUF_B7"/>
    <property type="match status" value="1"/>
</dbReference>
<keyword evidence="8" id="KW-0999">Mitochondrion inner membrane</keyword>
<dbReference type="OrthoDB" id="268414at2759"/>
<dbReference type="PANTHER" id="PTHR20900:SF0">
    <property type="entry name" value="NADH DEHYDROGENASE [UBIQUINONE] 1 BETA SUBCOMPLEX SUBUNIT 7"/>
    <property type="match status" value="1"/>
</dbReference>
<evidence type="ECO:0000256" key="3">
    <source>
        <dbReference type="ARBA" id="ARBA00004637"/>
    </source>
</evidence>
<keyword evidence="12" id="KW-1015">Disulfide bond</keyword>
<evidence type="ECO:0000256" key="12">
    <source>
        <dbReference type="ARBA" id="ARBA00023157"/>
    </source>
</evidence>
<evidence type="ECO:0000256" key="5">
    <source>
        <dbReference type="ARBA" id="ARBA00018677"/>
    </source>
</evidence>
<evidence type="ECO:0000256" key="8">
    <source>
        <dbReference type="ARBA" id="ARBA00022792"/>
    </source>
</evidence>
<evidence type="ECO:0000256" key="11">
    <source>
        <dbReference type="ARBA" id="ARBA00023136"/>
    </source>
</evidence>
<keyword evidence="11" id="KW-0472">Membrane</keyword>
<dbReference type="Proteomes" id="UP000038040">
    <property type="component" value="Unplaced"/>
</dbReference>
<dbReference type="InterPro" id="IPR008698">
    <property type="entry name" value="NDUB7"/>
</dbReference>
<comment type="subcellular location">
    <subcellularLocation>
        <location evidence="3">Mitochondrion inner membrane</location>
        <topology evidence="3">Peripheral membrane protein</topology>
    </subcellularLocation>
    <subcellularLocation>
        <location evidence="2">Mitochondrion intermembrane space</location>
    </subcellularLocation>
</comment>